<feature type="compositionally biased region" description="Basic residues" evidence="1">
    <location>
        <begin position="15"/>
        <end position="29"/>
    </location>
</feature>
<sequence>WKARIRQGSREPCRRGARRSGARRSRGGV</sequence>
<gene>
    <name evidence="2" type="ORF">AVDCRST_MAG28-1516</name>
</gene>
<organism evidence="2">
    <name type="scientific">uncultured Rubrobacteraceae bacterium</name>
    <dbReference type="NCBI Taxonomy" id="349277"/>
    <lineage>
        <taxon>Bacteria</taxon>
        <taxon>Bacillati</taxon>
        <taxon>Actinomycetota</taxon>
        <taxon>Rubrobacteria</taxon>
        <taxon>Rubrobacterales</taxon>
        <taxon>Rubrobacteraceae</taxon>
        <taxon>environmental samples</taxon>
    </lineage>
</organism>
<proteinExistence type="predicted"/>
<dbReference type="AlphaFoldDB" id="A0A6J4Q6E6"/>
<protein>
    <submittedName>
        <fullName evidence="2">Uncharacterized protein</fullName>
    </submittedName>
</protein>
<feature type="non-terminal residue" evidence="2">
    <location>
        <position position="29"/>
    </location>
</feature>
<feature type="region of interest" description="Disordered" evidence="1">
    <location>
        <begin position="1"/>
        <end position="29"/>
    </location>
</feature>
<reference evidence="2" key="1">
    <citation type="submission" date="2020-02" db="EMBL/GenBank/DDBJ databases">
        <authorList>
            <person name="Meier V. D."/>
        </authorList>
    </citation>
    <scope>NUCLEOTIDE SEQUENCE</scope>
    <source>
        <strain evidence="2">AVDCRST_MAG28</strain>
    </source>
</reference>
<name>A0A6J4Q6E6_9ACTN</name>
<accession>A0A6J4Q6E6</accession>
<evidence type="ECO:0000313" key="2">
    <source>
        <dbReference type="EMBL" id="CAA9431924.1"/>
    </source>
</evidence>
<feature type="non-terminal residue" evidence="2">
    <location>
        <position position="1"/>
    </location>
</feature>
<evidence type="ECO:0000256" key="1">
    <source>
        <dbReference type="SAM" id="MobiDB-lite"/>
    </source>
</evidence>
<dbReference type="EMBL" id="CADCVE010000001">
    <property type="protein sequence ID" value="CAA9431924.1"/>
    <property type="molecule type" value="Genomic_DNA"/>
</dbReference>